<proteinExistence type="inferred from homology"/>
<keyword evidence="11 12" id="KW-0275">Fatty acid biosynthesis</keyword>
<dbReference type="GO" id="GO:0005789">
    <property type="term" value="C:endoplasmic reticulum membrane"/>
    <property type="evidence" value="ECO:0007669"/>
    <property type="project" value="TreeGrafter"/>
</dbReference>
<accession>A0A1Y2ERW8</accession>
<keyword evidence="10 13" id="KW-0472">Membrane</keyword>
<protein>
    <recommendedName>
        <fullName evidence="12">Acyl-CoA desaturase</fullName>
        <ecNumber evidence="12">1.14.19.1</ecNumber>
    </recommendedName>
</protein>
<evidence type="ECO:0000256" key="10">
    <source>
        <dbReference type="ARBA" id="ARBA00023136"/>
    </source>
</evidence>
<evidence type="ECO:0000256" key="3">
    <source>
        <dbReference type="ARBA" id="ARBA00022516"/>
    </source>
</evidence>
<evidence type="ECO:0000313" key="16">
    <source>
        <dbReference type="Proteomes" id="UP000193685"/>
    </source>
</evidence>
<feature type="transmembrane region" description="Helical" evidence="13">
    <location>
        <begin position="55"/>
        <end position="74"/>
    </location>
</feature>
<sequence length="397" mass="45410">MNQSSTTALDDKALREHINWSNFYRHLQVGALPLTMLPALAIYGLCTVPFQRNTLILTFVCYFLTTISITAGYHRLFAHKSYEGSSVLKAILLCIGAGAAEGSCRWWARGHRAHHRYSDLNQDPYGVHRGFLNAHIGWMLFTPRYRPGRVDMGDLDADPLVRFQHKHYLTMVAVFAFMIPSCVAGFGWADWRGGFLFACCLRMTLAHHATFCVNSVAHYFGDAPFDDNRSPRDHFITAIITQGEGYHNFHHEYPNDYRNAIKWWQYDPTRNFIWVCWLLGFAKNLQRTGDAIIEKSMLQMEQKKLDKRKADLAWPRQDLPLMTLAEMAHESENRILLSLNGYIHDASAFAANHPGGRAFVLSRRGKDIALDFNGGIYNHSNAARNQLDMLRVARLKE</sequence>
<dbReference type="InterPro" id="IPR001199">
    <property type="entry name" value="Cyt_B5-like_heme/steroid-bd"/>
</dbReference>
<feature type="transmembrane region" description="Helical" evidence="13">
    <location>
        <begin position="168"/>
        <end position="189"/>
    </location>
</feature>
<dbReference type="EC" id="1.14.19.1" evidence="12"/>
<name>A0A1Y2ERW8_PROLT</name>
<evidence type="ECO:0000256" key="12">
    <source>
        <dbReference type="PIRNR" id="PIRNR000345"/>
    </source>
</evidence>
<evidence type="ECO:0000313" key="15">
    <source>
        <dbReference type="EMBL" id="ORY73926.1"/>
    </source>
</evidence>
<keyword evidence="12" id="KW-0479">Metal-binding</keyword>
<keyword evidence="3 12" id="KW-0444">Lipid biosynthesis</keyword>
<keyword evidence="9 12" id="KW-0443">Lipid metabolism</keyword>
<dbReference type="OrthoDB" id="10260134at2759"/>
<dbReference type="SMART" id="SM01117">
    <property type="entry name" value="Cyt-b5"/>
    <property type="match status" value="1"/>
</dbReference>
<evidence type="ECO:0000256" key="11">
    <source>
        <dbReference type="ARBA" id="ARBA00023160"/>
    </source>
</evidence>
<reference evidence="15 16" key="1">
    <citation type="submission" date="2016-07" db="EMBL/GenBank/DDBJ databases">
        <title>Pervasive Adenine N6-methylation of Active Genes in Fungi.</title>
        <authorList>
            <consortium name="DOE Joint Genome Institute"/>
            <person name="Mondo S.J."/>
            <person name="Dannebaum R.O."/>
            <person name="Kuo R.C."/>
            <person name="Labutti K."/>
            <person name="Haridas S."/>
            <person name="Kuo A."/>
            <person name="Salamov A."/>
            <person name="Ahrendt S.R."/>
            <person name="Lipzen A."/>
            <person name="Sullivan W."/>
            <person name="Andreopoulos W.B."/>
            <person name="Clum A."/>
            <person name="Lindquist E."/>
            <person name="Daum C."/>
            <person name="Ramamoorthy G.K."/>
            <person name="Gryganskyi A."/>
            <person name="Culley D."/>
            <person name="Magnuson J.K."/>
            <person name="James T.Y."/>
            <person name="O'Malley M.A."/>
            <person name="Stajich J.E."/>
            <person name="Spatafora J.W."/>
            <person name="Visel A."/>
            <person name="Grigoriev I.V."/>
        </authorList>
    </citation>
    <scope>NUCLEOTIDE SEQUENCE [LARGE SCALE GENOMIC DNA]</scope>
    <source>
        <strain evidence="15 16">12-1054</strain>
    </source>
</reference>
<evidence type="ECO:0000256" key="1">
    <source>
        <dbReference type="ARBA" id="ARBA00004141"/>
    </source>
</evidence>
<evidence type="ECO:0000256" key="7">
    <source>
        <dbReference type="ARBA" id="ARBA00023002"/>
    </source>
</evidence>
<evidence type="ECO:0000259" key="14">
    <source>
        <dbReference type="PROSITE" id="PS50255"/>
    </source>
</evidence>
<dbReference type="AlphaFoldDB" id="A0A1Y2ERW8"/>
<dbReference type="PIRSF" id="PIRSF000345">
    <property type="entry name" value="OLE1"/>
    <property type="match status" value="1"/>
</dbReference>
<keyword evidence="7 12" id="KW-0560">Oxidoreductase</keyword>
<organism evidence="15 16">
    <name type="scientific">Protomyces lactucae-debilis</name>
    <dbReference type="NCBI Taxonomy" id="2754530"/>
    <lineage>
        <taxon>Eukaryota</taxon>
        <taxon>Fungi</taxon>
        <taxon>Dikarya</taxon>
        <taxon>Ascomycota</taxon>
        <taxon>Taphrinomycotina</taxon>
        <taxon>Taphrinomycetes</taxon>
        <taxon>Taphrinales</taxon>
        <taxon>Protomycetaceae</taxon>
        <taxon>Protomyces</taxon>
    </lineage>
</organism>
<dbReference type="Proteomes" id="UP000193685">
    <property type="component" value="Unassembled WGS sequence"/>
</dbReference>
<keyword evidence="5 12" id="KW-0276">Fatty acid metabolism</keyword>
<dbReference type="STRING" id="56484.A0A1Y2ERW8"/>
<gene>
    <name evidence="15" type="ORF">BCR37DRAFT_352856</name>
</gene>
<keyword evidence="4 13" id="KW-0812">Transmembrane</keyword>
<evidence type="ECO:0000256" key="2">
    <source>
        <dbReference type="ARBA" id="ARBA00009295"/>
    </source>
</evidence>
<dbReference type="GO" id="GO:0006636">
    <property type="term" value="P:unsaturated fatty acid biosynthetic process"/>
    <property type="evidence" value="ECO:0007669"/>
    <property type="project" value="UniProtKB-UniRule"/>
</dbReference>
<dbReference type="PANTHER" id="PTHR11351:SF31">
    <property type="entry name" value="DESATURASE 1, ISOFORM A-RELATED"/>
    <property type="match status" value="1"/>
</dbReference>
<keyword evidence="12" id="KW-0249">Electron transport</keyword>
<dbReference type="InterPro" id="IPR036400">
    <property type="entry name" value="Cyt_B5-like_heme/steroid_sf"/>
</dbReference>
<comment type="catalytic activity">
    <reaction evidence="12">
        <text>octadecanoyl-CoA + 2 Fe(II)-[cytochrome b5] + O2 + 2 H(+) = (9Z)-octadecenoyl-CoA + 2 Fe(III)-[cytochrome b5] + 2 H2O</text>
        <dbReference type="Rhea" id="RHEA:19721"/>
        <dbReference type="Rhea" id="RHEA-COMP:10438"/>
        <dbReference type="Rhea" id="RHEA-COMP:10439"/>
        <dbReference type="ChEBI" id="CHEBI:15377"/>
        <dbReference type="ChEBI" id="CHEBI:15378"/>
        <dbReference type="ChEBI" id="CHEBI:15379"/>
        <dbReference type="ChEBI" id="CHEBI:29033"/>
        <dbReference type="ChEBI" id="CHEBI:29034"/>
        <dbReference type="ChEBI" id="CHEBI:57387"/>
        <dbReference type="ChEBI" id="CHEBI:57394"/>
        <dbReference type="EC" id="1.14.19.1"/>
    </reaction>
</comment>
<dbReference type="CDD" id="cd03505">
    <property type="entry name" value="Delta9-FADS-like"/>
    <property type="match status" value="1"/>
</dbReference>
<dbReference type="PRINTS" id="PR00075">
    <property type="entry name" value="FACDDSATRASE"/>
</dbReference>
<keyword evidence="8 12" id="KW-0408">Iron</keyword>
<evidence type="ECO:0000256" key="13">
    <source>
        <dbReference type="SAM" id="Phobius"/>
    </source>
</evidence>
<evidence type="ECO:0000256" key="4">
    <source>
        <dbReference type="ARBA" id="ARBA00022692"/>
    </source>
</evidence>
<dbReference type="Pfam" id="PF00487">
    <property type="entry name" value="FA_desaturase"/>
    <property type="match status" value="1"/>
</dbReference>
<evidence type="ECO:0000256" key="9">
    <source>
        <dbReference type="ARBA" id="ARBA00023098"/>
    </source>
</evidence>
<evidence type="ECO:0000256" key="5">
    <source>
        <dbReference type="ARBA" id="ARBA00022832"/>
    </source>
</evidence>
<dbReference type="GO" id="GO:0004768">
    <property type="term" value="F:stearoyl-CoA 9-desaturase activity"/>
    <property type="evidence" value="ECO:0007669"/>
    <property type="project" value="UniProtKB-UniRule"/>
</dbReference>
<evidence type="ECO:0000256" key="6">
    <source>
        <dbReference type="ARBA" id="ARBA00022989"/>
    </source>
</evidence>
<dbReference type="PANTHER" id="PTHR11351">
    <property type="entry name" value="ACYL-COA DESATURASE"/>
    <property type="match status" value="1"/>
</dbReference>
<dbReference type="OMA" id="VIDWTEY"/>
<comment type="function">
    <text evidence="12">Stearoyl-CoA desaturase that utilizes O(2) and electrons from reduced cytochrome b5 to introduce the first double bond into saturated fatty acyl-CoA substrates.</text>
</comment>
<evidence type="ECO:0000256" key="8">
    <source>
        <dbReference type="ARBA" id="ARBA00023004"/>
    </source>
</evidence>
<dbReference type="InterPro" id="IPR005804">
    <property type="entry name" value="FA_desaturase_dom"/>
</dbReference>
<feature type="domain" description="Cytochrome b5 heme-binding" evidence="14">
    <location>
        <begin position="329"/>
        <end position="396"/>
    </location>
</feature>
<comment type="similarity">
    <text evidence="2 12">Belongs to the fatty acid desaturase type 1 family.</text>
</comment>
<dbReference type="Pfam" id="PF00173">
    <property type="entry name" value="Cyt-b5"/>
    <property type="match status" value="1"/>
</dbReference>
<dbReference type="PROSITE" id="PS50255">
    <property type="entry name" value="CYTOCHROME_B5_2"/>
    <property type="match status" value="1"/>
</dbReference>
<comment type="subcellular location">
    <subcellularLocation>
        <location evidence="1">Membrane</location>
        <topology evidence="1">Multi-pass membrane protein</topology>
    </subcellularLocation>
</comment>
<keyword evidence="12" id="KW-0349">Heme</keyword>
<dbReference type="Gene3D" id="3.10.120.10">
    <property type="entry name" value="Cytochrome b5-like heme/steroid binding domain"/>
    <property type="match status" value="1"/>
</dbReference>
<dbReference type="RefSeq" id="XP_040721931.1">
    <property type="nucleotide sequence ID" value="XM_040868159.1"/>
</dbReference>
<keyword evidence="16" id="KW-1185">Reference proteome</keyword>
<keyword evidence="6 13" id="KW-1133">Transmembrane helix</keyword>
<dbReference type="GO" id="GO:0005506">
    <property type="term" value="F:iron ion binding"/>
    <property type="evidence" value="ECO:0007669"/>
    <property type="project" value="TreeGrafter"/>
</dbReference>
<dbReference type="EMBL" id="MCFI01000032">
    <property type="protein sequence ID" value="ORY73926.1"/>
    <property type="molecule type" value="Genomic_DNA"/>
</dbReference>
<dbReference type="GeneID" id="63784758"/>
<dbReference type="InterPro" id="IPR009160">
    <property type="entry name" value="Acyl-CoA_deSatase_haem/ster-bd"/>
</dbReference>
<dbReference type="InterPro" id="IPR015876">
    <property type="entry name" value="Acyl-CoA_DS"/>
</dbReference>
<keyword evidence="12" id="KW-0813">Transport</keyword>
<comment type="caution">
    <text evidence="15">The sequence shown here is derived from an EMBL/GenBank/DDBJ whole genome shotgun (WGS) entry which is preliminary data.</text>
</comment>
<comment type="cofactor">
    <cofactor evidence="12">
        <name>Fe(2+)</name>
        <dbReference type="ChEBI" id="CHEBI:29033"/>
    </cofactor>
    <text evidence="12">Expected to bind 2 Fe(2+) ions per subunit.</text>
</comment>
<feature type="transmembrane region" description="Helical" evidence="13">
    <location>
        <begin position="29"/>
        <end position="48"/>
    </location>
</feature>
<dbReference type="SUPFAM" id="SSF55856">
    <property type="entry name" value="Cytochrome b5-like heme/steroid binding domain"/>
    <property type="match status" value="1"/>
</dbReference>